<accession>A0A1W5ZSE5</accession>
<dbReference type="KEGG" id="hmn:HM131_04900"/>
<evidence type="ECO:0000313" key="3">
    <source>
        <dbReference type="EMBL" id="ARI76212.1"/>
    </source>
</evidence>
<sequence length="493" mass="55764">MVYTSLCQLLIEQRLRGAFLMMINKEMYKKLLLLFIIVQPVLDILTFFSIKQFDSSLTIGIIVRVLFMGLSLLFIFFGNSSTYKKYVIPYLLILFAAVGIGLVYNFFDKPVFEPFLELQFLAKTLYFIIMFCSYLLLFTNKDQMDETKLDILKSLTIAMLIVSLTMFLSIVTGTASNTYEYGKFGFKGWFFSGNEISSIIAISFPLVYLYSLKKMDNFKQWYYFIPVLLLAIVSILIGTKVSYFAVLGASIIIVFSYVVWWLASLIKKAKNHTVNLRLIMSLVFLILFGAITPLSPSFTNVAGDVGKISEEKAKQQEEKDKGGDSEGGMSPEGEPAPDEGDIDEDVSLIESPVLRILLSSRNLFFANTLEQYKNADLVQKSFGMGYAGNYKENRKLIEMDFFDLFFSYGIIGSLLLFMPFITLAFLFIKRLFTMPLRVITPENVLLFVAIGMGSGIAFLAGHVLYAPAVNIYLALPMVLMIINLLHARSHKLS</sequence>
<reference evidence="3 4" key="1">
    <citation type="submission" date="2017-04" db="EMBL/GenBank/DDBJ databases">
        <title>The whole genome sequencing and assembly of Halobacillus mangrovi strain.</title>
        <authorList>
            <person name="Lee S.-J."/>
            <person name="Park M.-K."/>
            <person name="Kim J.-Y."/>
            <person name="Lee Y.-J."/>
            <person name="Yi H."/>
            <person name="Bahn Y.-S."/>
            <person name="Kim J.F."/>
            <person name="Lee D.-W."/>
        </authorList>
    </citation>
    <scope>NUCLEOTIDE SEQUENCE [LARGE SCALE GENOMIC DNA]</scope>
    <source>
        <strain evidence="3 4">KTB 131</strain>
    </source>
</reference>
<dbReference type="STRING" id="402384.HM131_04900"/>
<name>A0A1W5ZSE5_9BACI</name>
<feature type="transmembrane region" description="Helical" evidence="2">
    <location>
        <begin position="188"/>
        <end position="209"/>
    </location>
</feature>
<feature type="transmembrane region" description="Helical" evidence="2">
    <location>
        <begin position="119"/>
        <end position="139"/>
    </location>
</feature>
<evidence type="ECO:0000256" key="2">
    <source>
        <dbReference type="SAM" id="Phobius"/>
    </source>
</evidence>
<feature type="region of interest" description="Disordered" evidence="1">
    <location>
        <begin position="310"/>
        <end position="341"/>
    </location>
</feature>
<keyword evidence="2" id="KW-0812">Transmembrane</keyword>
<dbReference type="InterPro" id="IPR049504">
    <property type="entry name" value="O-antigen_lig"/>
</dbReference>
<feature type="transmembrane region" description="Helical" evidence="2">
    <location>
        <begin position="31"/>
        <end position="50"/>
    </location>
</feature>
<evidence type="ECO:0000256" key="1">
    <source>
        <dbReference type="SAM" id="MobiDB-lite"/>
    </source>
</evidence>
<keyword evidence="4" id="KW-1185">Reference proteome</keyword>
<feature type="transmembrane region" description="Helical" evidence="2">
    <location>
        <begin position="221"/>
        <end position="237"/>
    </location>
</feature>
<organism evidence="3 4">
    <name type="scientific">Halobacillus mangrovi</name>
    <dbReference type="NCBI Taxonomy" id="402384"/>
    <lineage>
        <taxon>Bacteria</taxon>
        <taxon>Bacillati</taxon>
        <taxon>Bacillota</taxon>
        <taxon>Bacilli</taxon>
        <taxon>Bacillales</taxon>
        <taxon>Bacillaceae</taxon>
        <taxon>Halobacillus</taxon>
    </lineage>
</organism>
<feature type="transmembrane region" description="Helical" evidence="2">
    <location>
        <begin position="444"/>
        <end position="465"/>
    </location>
</feature>
<keyword evidence="2" id="KW-0472">Membrane</keyword>
<dbReference type="Proteomes" id="UP000192527">
    <property type="component" value="Chromosome"/>
</dbReference>
<feature type="transmembrane region" description="Helical" evidence="2">
    <location>
        <begin position="405"/>
        <end position="432"/>
    </location>
</feature>
<feature type="transmembrane region" description="Helical" evidence="2">
    <location>
        <begin position="471"/>
        <end position="487"/>
    </location>
</feature>
<protein>
    <submittedName>
        <fullName evidence="3">Uncharacterized protein</fullName>
    </submittedName>
</protein>
<gene>
    <name evidence="3" type="ORF">HM131_04900</name>
</gene>
<keyword evidence="2" id="KW-1133">Transmembrane helix</keyword>
<feature type="compositionally biased region" description="Basic and acidic residues" evidence="1">
    <location>
        <begin position="310"/>
        <end position="324"/>
    </location>
</feature>
<dbReference type="EMBL" id="CP020772">
    <property type="protein sequence ID" value="ARI76212.1"/>
    <property type="molecule type" value="Genomic_DNA"/>
</dbReference>
<dbReference type="AlphaFoldDB" id="A0A1W5ZSE5"/>
<proteinExistence type="predicted"/>
<dbReference type="Pfam" id="PF13425">
    <property type="entry name" value="O-antigen_lig"/>
    <property type="match status" value="1"/>
</dbReference>
<feature type="transmembrane region" description="Helical" evidence="2">
    <location>
        <begin position="56"/>
        <end position="76"/>
    </location>
</feature>
<dbReference type="OrthoDB" id="2281244at2"/>
<feature type="transmembrane region" description="Helical" evidence="2">
    <location>
        <begin position="243"/>
        <end position="262"/>
    </location>
</feature>
<feature type="transmembrane region" description="Helical" evidence="2">
    <location>
        <begin position="151"/>
        <end position="176"/>
    </location>
</feature>
<evidence type="ECO:0000313" key="4">
    <source>
        <dbReference type="Proteomes" id="UP000192527"/>
    </source>
</evidence>
<feature type="transmembrane region" description="Helical" evidence="2">
    <location>
        <begin position="88"/>
        <end position="107"/>
    </location>
</feature>
<feature type="transmembrane region" description="Helical" evidence="2">
    <location>
        <begin position="274"/>
        <end position="294"/>
    </location>
</feature>